<dbReference type="RefSeq" id="WP_025567289.1">
    <property type="nucleotide sequence ID" value="NZ_BMLZ01000060.1"/>
</dbReference>
<accession>A0AAV4K7T1</accession>
<name>A0AAV4K7T1_9DEIO</name>
<reference evidence="3" key="3">
    <citation type="journal article" date="2019" name="Int. J. Syst. Evol. Microbiol.">
        <title>The Global Catalogue of Microorganisms (GCM) 10K type strain sequencing project: providing services to taxonomists for standard genome sequencing and annotation.</title>
        <authorList>
            <consortium name="The Broad Institute Genomics Platform"/>
            <consortium name="The Broad Institute Genome Sequencing Center for Infectious Disease"/>
            <person name="Wu L."/>
            <person name="Ma J."/>
        </authorList>
    </citation>
    <scope>NUCLEOTIDE SEQUENCE [LARGE SCALE GENOMIC DNA]</scope>
    <source>
        <strain evidence="3">CGMCC 1.8884</strain>
    </source>
</reference>
<organism evidence="1 4">
    <name type="scientific">Deinococcus wulumuqiensis</name>
    <dbReference type="NCBI Taxonomy" id="980427"/>
    <lineage>
        <taxon>Bacteria</taxon>
        <taxon>Thermotogati</taxon>
        <taxon>Deinococcota</taxon>
        <taxon>Deinococci</taxon>
        <taxon>Deinococcales</taxon>
        <taxon>Deinococcaceae</taxon>
        <taxon>Deinococcus</taxon>
    </lineage>
</organism>
<keyword evidence="3" id="KW-1185">Reference proteome</keyword>
<dbReference type="GeneID" id="59166658"/>
<reference evidence="1" key="4">
    <citation type="submission" date="2023-08" db="EMBL/GenBank/DDBJ databases">
        <authorList>
            <person name="Sun Q."/>
            <person name="Zhou Y."/>
        </authorList>
    </citation>
    <scope>NUCLEOTIDE SEQUENCE</scope>
    <source>
        <strain evidence="2">CGMCC 1.8884</strain>
        <strain evidence="1">CGMCC 1.8885</strain>
    </source>
</reference>
<gene>
    <name evidence="2" type="ORF">GCM10008021_29180</name>
    <name evidence="1" type="ORF">GCM10010914_30170</name>
</gene>
<dbReference type="AlphaFoldDB" id="A0AAV4K7T1"/>
<evidence type="ECO:0000313" key="3">
    <source>
        <dbReference type="Proteomes" id="UP000630135"/>
    </source>
</evidence>
<comment type="caution">
    <text evidence="1">The sequence shown here is derived from an EMBL/GenBank/DDBJ whole genome shotgun (WGS) entry which is preliminary data.</text>
</comment>
<dbReference type="EMBL" id="BMMA01000052">
    <property type="protein sequence ID" value="GGI93525.1"/>
    <property type="molecule type" value="Genomic_DNA"/>
</dbReference>
<evidence type="ECO:0000313" key="2">
    <source>
        <dbReference type="EMBL" id="GGP31267.1"/>
    </source>
</evidence>
<sequence length="170" mass="19567">MSSEQNSRRMVIPIATRLQIQERTARNQLPMERLGMLIGEQHADTYLLRHVESDRKMAVSENSGRLVVDSFDHDHGWYNGYREALTQHTAMRQLGWWSHLGCQTPPESGLTPQDIARLLIQPELYVVPPYESERPDPVLLVTWVHEGKLQCRGLEVSRLNRTASELAIAW</sequence>
<reference evidence="1" key="2">
    <citation type="journal article" date="2014" name="Int. J. Syst. Evol. Microbiol.">
        <title>Complete genome sequence of Corynebacterium casei LMG S-19264T (=DSM 44701T), isolated from a smear-ripened cheese.</title>
        <authorList>
            <consortium name="US DOE Joint Genome Institute (JGI-PGF)"/>
            <person name="Walter F."/>
            <person name="Albersmeier A."/>
            <person name="Kalinowski J."/>
            <person name="Ruckert C."/>
        </authorList>
    </citation>
    <scope>NUCLEOTIDE SEQUENCE</scope>
    <source>
        <strain evidence="1">CGMCC 1.8885</strain>
    </source>
</reference>
<dbReference type="Proteomes" id="UP000652720">
    <property type="component" value="Unassembled WGS sequence"/>
</dbReference>
<evidence type="ECO:0000313" key="1">
    <source>
        <dbReference type="EMBL" id="GGI93525.1"/>
    </source>
</evidence>
<dbReference type="EMBL" id="BMLZ01000060">
    <property type="protein sequence ID" value="GGP31267.1"/>
    <property type="molecule type" value="Genomic_DNA"/>
</dbReference>
<reference evidence="2" key="1">
    <citation type="journal article" date="2014" name="Int. J. Syst. Evol. Microbiol.">
        <title>Complete genome of a new Firmicutes species belonging to the dominant human colonic microbiota ('Ruminococcus bicirculans') reveals two chromosomes and a selective capacity to utilize plant glucans.</title>
        <authorList>
            <consortium name="NISC Comparative Sequencing Program"/>
            <person name="Wegmann U."/>
            <person name="Louis P."/>
            <person name="Goesmann A."/>
            <person name="Henrissat B."/>
            <person name="Duncan S.H."/>
            <person name="Flint H.J."/>
        </authorList>
    </citation>
    <scope>NUCLEOTIDE SEQUENCE</scope>
    <source>
        <strain evidence="2">CGMCC 1.8884</strain>
    </source>
</reference>
<proteinExistence type="predicted"/>
<protein>
    <submittedName>
        <fullName evidence="1">Uncharacterized protein</fullName>
    </submittedName>
</protein>
<evidence type="ECO:0000313" key="4">
    <source>
        <dbReference type="Proteomes" id="UP000652720"/>
    </source>
</evidence>
<dbReference type="Proteomes" id="UP000630135">
    <property type="component" value="Unassembled WGS sequence"/>
</dbReference>